<comment type="subcellular location">
    <subcellularLocation>
        <location evidence="1">Cytoplasm</location>
        <location evidence="1">Cytoskeleton</location>
        <location evidence="1">Spindle</location>
    </subcellularLocation>
</comment>
<feature type="region of interest" description="Disordered" evidence="6">
    <location>
        <begin position="312"/>
        <end position="404"/>
    </location>
</feature>
<feature type="non-terminal residue" evidence="8">
    <location>
        <position position="1"/>
    </location>
</feature>
<feature type="domain" description="TOG" evidence="7">
    <location>
        <begin position="39"/>
        <end position="311"/>
    </location>
</feature>
<dbReference type="GO" id="GO:0005881">
    <property type="term" value="C:cytoplasmic microtubule"/>
    <property type="evidence" value="ECO:0007669"/>
    <property type="project" value="TreeGrafter"/>
</dbReference>
<gene>
    <name evidence="8" type="ORF">RDB_LOCUS190966</name>
</gene>
<evidence type="ECO:0000256" key="6">
    <source>
        <dbReference type="SAM" id="MobiDB-lite"/>
    </source>
</evidence>
<feature type="region of interest" description="Disordered" evidence="6">
    <location>
        <begin position="970"/>
        <end position="989"/>
    </location>
</feature>
<dbReference type="GO" id="GO:0008017">
    <property type="term" value="F:microtubule binding"/>
    <property type="evidence" value="ECO:0007669"/>
    <property type="project" value="TreeGrafter"/>
</dbReference>
<feature type="region of interest" description="Disordered" evidence="6">
    <location>
        <begin position="1345"/>
        <end position="1366"/>
    </location>
</feature>
<keyword evidence="5" id="KW-0131">Cell cycle</keyword>
<dbReference type="Proteomes" id="UP000663843">
    <property type="component" value="Unassembled WGS sequence"/>
</dbReference>
<evidence type="ECO:0000256" key="4">
    <source>
        <dbReference type="ARBA" id="ARBA00022701"/>
    </source>
</evidence>
<evidence type="ECO:0000313" key="9">
    <source>
        <dbReference type="Proteomes" id="UP000663843"/>
    </source>
</evidence>
<evidence type="ECO:0000313" key="8">
    <source>
        <dbReference type="EMBL" id="CAE6538265.1"/>
    </source>
</evidence>
<feature type="compositionally biased region" description="Low complexity" evidence="6">
    <location>
        <begin position="395"/>
        <end position="404"/>
    </location>
</feature>
<feature type="compositionally biased region" description="Low complexity" evidence="6">
    <location>
        <begin position="850"/>
        <end position="863"/>
    </location>
</feature>
<dbReference type="Gene3D" id="1.25.10.10">
    <property type="entry name" value="Leucine-rich Repeat Variant"/>
    <property type="match status" value="2"/>
</dbReference>
<dbReference type="SUPFAM" id="SSF48371">
    <property type="entry name" value="ARM repeat"/>
    <property type="match status" value="1"/>
</dbReference>
<dbReference type="GO" id="GO:0051301">
    <property type="term" value="P:cell division"/>
    <property type="evidence" value="ECO:0007669"/>
    <property type="project" value="UniProtKB-KW"/>
</dbReference>
<evidence type="ECO:0000256" key="5">
    <source>
        <dbReference type="ARBA" id="ARBA00022776"/>
    </source>
</evidence>
<feature type="compositionally biased region" description="Pro residues" evidence="6">
    <location>
        <begin position="706"/>
        <end position="718"/>
    </location>
</feature>
<sequence>TFVYRPESPYAYQHLHESVRPDVSRGQEGLASSIRYQQPPLVGRQIVAALYVMSSEEYASLLAKLQGSDVDAKIDAVGKLQSLLNTEEFELTSIDDFIAALKVCLRTANQHLTTPTLLLLPALVRHLASNSSNLQHEIRLALISFLPSGGVFDRLGDARDRARDAAKGAIVSMASLTIPHAGLSQSGSHRGKDTHRGQETPMTIFEKAFRENGFGNKVARVREQSIQCLVAIRETYPKFPLRPYVSLSVELLEDGDGSVRDSARTAVVSLFTAPGVAEAARADLKNEMSKRGVRKTIMDAVLNKLTATTVPREKSVAGSDSGVGTDTEVLSRPGTSMGRRPVGVPITRTVSITSATGSANGVERPLSRQEETPGPPGSSVTISIPPGPSAGGVKSADGTGASASSADIPSVFIASARDLENELEKMIPFFEGKETEHNWADRERSIVTIRGIIRGVYARYPDVFIEGLKSGVLDGILKALASLRTTLSSHACALLSEMAEALQHAMDPFVDRILTALAKMSGFTKKIIAQQSQASVTAVINNTSAQPRVVLTLLWSYVQEKNVQSRSYSVEHLTTYLKAHAAKSKYAIENVGGVDIITKCLQKTLNDPNPGVRPLARACFWAFEPVWPANALVIAEQLDNSARKQLDKANPNPGACTPITPVEEVKKKPSVAAAIAASRAKAKAIANDPPTLRHAVTSPPARRAVSPPPAKTPIPPRQTSPRLPSTSRPPSRPPSRSAVSPGTRARSQSPVPPVPTLPRPNSRTSSPSPPSPTSSSSAHRKQVSTIGAVQSSPGRPSTLRSSYSQIRPGAKANGTNTVPATVPPVPRVKSQPVNLSKSVSGATQTPPSPTRRATSPVTPTRRSGQVTGSPGSRKPLPDHPLPSLAQRLDDSESLLHAATIPIPDDDDDDEPISFSTPFEKYGPTTPPAVTPPNNIPATIAGDIKEPEESLLAKAIQATSAASQLEDEAIAGKDDHPSPYPPELLPKNQARTPINRKIMREAALFQDSPQAAKTPTILDQLFEQGHQEGSWAHKRSVSLRQASVDLNLKSTRLSVELRKNIDALAGGTADESVLRQLAVICSENGNSNAADAANGHASPVLVPSSPTKANGGSIARPLTSPADIWLNGKIFDQLFDALTTFLTYDKSAEILDLGLAVIWEMLRHQWEYVTEHQSELWAFLIRLRYANSEQVLQGTNAIRDALTAAVEPIFGLATANGCLHSFLDEDPPSSELEPVRANSWAYGLVGMAKIMMRLPPDILEEEIPRVRGTLTTAICYEQSSLVRGAATVAIAACQMVLRDETHLFTLLGNLPNEKKNLLMYYFNRTGSRGPAGGTVEAGKVDEELRKIDRGTTLPPRANVLSPRRPNA</sequence>
<feature type="region of interest" description="Disordered" evidence="6">
    <location>
        <begin position="682"/>
        <end position="884"/>
    </location>
</feature>
<dbReference type="GO" id="GO:0005815">
    <property type="term" value="C:microtubule organizing center"/>
    <property type="evidence" value="ECO:0007669"/>
    <property type="project" value="TreeGrafter"/>
</dbReference>
<dbReference type="PANTHER" id="PTHR21567:SF9">
    <property type="entry name" value="CLIP-ASSOCIATING PROTEIN"/>
    <property type="match status" value="1"/>
</dbReference>
<keyword evidence="3" id="KW-0132">Cell division</keyword>
<feature type="compositionally biased region" description="Polar residues" evidence="6">
    <location>
        <begin position="348"/>
        <end position="359"/>
    </location>
</feature>
<evidence type="ECO:0000256" key="1">
    <source>
        <dbReference type="ARBA" id="ARBA00004186"/>
    </source>
</evidence>
<comment type="similarity">
    <text evidence="2">Belongs to the CLASP family.</text>
</comment>
<proteinExistence type="inferred from homology"/>
<feature type="compositionally biased region" description="Polar residues" evidence="6">
    <location>
        <begin position="831"/>
        <end position="844"/>
    </location>
</feature>
<accession>A0A8H3HQJ1</accession>
<dbReference type="GO" id="GO:0090307">
    <property type="term" value="P:mitotic spindle assembly"/>
    <property type="evidence" value="ECO:0007669"/>
    <property type="project" value="TreeGrafter"/>
</dbReference>
<dbReference type="Pfam" id="PF12348">
    <property type="entry name" value="CLASP_N"/>
    <property type="match status" value="1"/>
</dbReference>
<feature type="compositionally biased region" description="Pro residues" evidence="6">
    <location>
        <begin position="924"/>
        <end position="934"/>
    </location>
</feature>
<evidence type="ECO:0000256" key="3">
    <source>
        <dbReference type="ARBA" id="ARBA00022618"/>
    </source>
</evidence>
<evidence type="ECO:0000259" key="7">
    <source>
        <dbReference type="SMART" id="SM01349"/>
    </source>
</evidence>
<feature type="compositionally biased region" description="Low complexity" evidence="6">
    <location>
        <begin position="719"/>
        <end position="741"/>
    </location>
</feature>
<reference evidence="8" key="1">
    <citation type="submission" date="2021-01" db="EMBL/GenBank/DDBJ databases">
        <authorList>
            <person name="Kaushik A."/>
        </authorList>
    </citation>
    <scope>NUCLEOTIDE SEQUENCE</scope>
    <source>
        <strain evidence="8">AG2-2IIIB</strain>
    </source>
</reference>
<feature type="region of interest" description="Disordered" evidence="6">
    <location>
        <begin position="900"/>
        <end position="939"/>
    </location>
</feature>
<dbReference type="SMART" id="SM01349">
    <property type="entry name" value="TOG"/>
    <property type="match status" value="2"/>
</dbReference>
<keyword evidence="5" id="KW-0498">Mitosis</keyword>
<protein>
    <recommendedName>
        <fullName evidence="7">TOG domain-containing protein</fullName>
    </recommendedName>
</protein>
<name>A0A8H3HQJ1_9AGAM</name>
<dbReference type="EMBL" id="CAJMWT010009406">
    <property type="protein sequence ID" value="CAE6538265.1"/>
    <property type="molecule type" value="Genomic_DNA"/>
</dbReference>
<keyword evidence="4" id="KW-0493">Microtubule</keyword>
<dbReference type="PANTHER" id="PTHR21567">
    <property type="entry name" value="CLASP"/>
    <property type="match status" value="1"/>
</dbReference>
<feature type="domain" description="TOG" evidence="7">
    <location>
        <begin position="415"/>
        <end position="655"/>
    </location>
</feature>
<comment type="caution">
    <text evidence="8">The sequence shown here is derived from an EMBL/GenBank/DDBJ whole genome shotgun (WGS) entry which is preliminary data.</text>
</comment>
<dbReference type="InterPro" id="IPR011989">
    <property type="entry name" value="ARM-like"/>
</dbReference>
<dbReference type="GO" id="GO:1990023">
    <property type="term" value="C:mitotic spindle midzone"/>
    <property type="evidence" value="ECO:0007669"/>
    <property type="project" value="TreeGrafter"/>
</dbReference>
<dbReference type="InterPro" id="IPR034085">
    <property type="entry name" value="TOG"/>
</dbReference>
<dbReference type="GO" id="GO:0005876">
    <property type="term" value="C:spindle microtubule"/>
    <property type="evidence" value="ECO:0007669"/>
    <property type="project" value="TreeGrafter"/>
</dbReference>
<dbReference type="InterPro" id="IPR016024">
    <property type="entry name" value="ARM-type_fold"/>
</dbReference>
<dbReference type="InterPro" id="IPR024395">
    <property type="entry name" value="CLASP_N_dom"/>
</dbReference>
<feature type="compositionally biased region" description="Polar residues" evidence="6">
    <location>
        <begin position="783"/>
        <end position="805"/>
    </location>
</feature>
<evidence type="ECO:0000256" key="2">
    <source>
        <dbReference type="ARBA" id="ARBA00009549"/>
    </source>
</evidence>
<organism evidence="8 9">
    <name type="scientific">Rhizoctonia solani</name>
    <dbReference type="NCBI Taxonomy" id="456999"/>
    <lineage>
        <taxon>Eukaryota</taxon>
        <taxon>Fungi</taxon>
        <taxon>Dikarya</taxon>
        <taxon>Basidiomycota</taxon>
        <taxon>Agaricomycotina</taxon>
        <taxon>Agaricomycetes</taxon>
        <taxon>Cantharellales</taxon>
        <taxon>Ceratobasidiaceae</taxon>
        <taxon>Rhizoctonia</taxon>
    </lineage>
</organism>